<dbReference type="InterPro" id="IPR052517">
    <property type="entry name" value="GlcG_carb_metab_protein"/>
</dbReference>
<dbReference type="Gene3D" id="3.30.450.150">
    <property type="entry name" value="Haem-degrading domain"/>
    <property type="match status" value="1"/>
</dbReference>
<accession>A0A1G7GFT0</accession>
<name>A0A1G7GFT0_9RHOB</name>
<gene>
    <name evidence="2" type="ORF">SAMN04488117_101545</name>
</gene>
<keyword evidence="1" id="KW-0732">Signal</keyword>
<reference evidence="2 3" key="1">
    <citation type="submission" date="2016-10" db="EMBL/GenBank/DDBJ databases">
        <authorList>
            <person name="de Groot N.N."/>
        </authorList>
    </citation>
    <scope>NUCLEOTIDE SEQUENCE [LARGE SCALE GENOMIC DNA]</scope>
    <source>
        <strain evidence="2 3">DSM 27375</strain>
    </source>
</reference>
<dbReference type="Proteomes" id="UP000182284">
    <property type="component" value="Unassembled WGS sequence"/>
</dbReference>
<evidence type="ECO:0000256" key="1">
    <source>
        <dbReference type="SAM" id="SignalP"/>
    </source>
</evidence>
<dbReference type="InterPro" id="IPR005624">
    <property type="entry name" value="PduO/GlcC-like"/>
</dbReference>
<dbReference type="Pfam" id="PF03928">
    <property type="entry name" value="HbpS-like"/>
    <property type="match status" value="1"/>
</dbReference>
<sequence>MKTLIFAAITATCALTTPIFAQDSDDAFVTFKVLKPEIAQTAAMAAMQSCREAGYQVGVMVVDRFGIPQVYLRDRYAGLHVFETARRKAWTAVSFRTDTMSLSDLTEPGQMMAGIRELTEPLALGGGLVIEAAGSIVGGIGVSGAPGPDIDAECAQAGIDAIMDEIAF</sequence>
<dbReference type="EMBL" id="FNBL01000001">
    <property type="protein sequence ID" value="SDE87007.1"/>
    <property type="molecule type" value="Genomic_DNA"/>
</dbReference>
<proteinExistence type="predicted"/>
<evidence type="ECO:0000313" key="3">
    <source>
        <dbReference type="Proteomes" id="UP000182284"/>
    </source>
</evidence>
<feature type="chain" id="PRO_5010343246" evidence="1">
    <location>
        <begin position="22"/>
        <end position="168"/>
    </location>
</feature>
<dbReference type="InterPro" id="IPR038084">
    <property type="entry name" value="PduO/GlcC-like_sf"/>
</dbReference>
<dbReference type="OrthoDB" id="5786851at2"/>
<dbReference type="AlphaFoldDB" id="A0A1G7GFT0"/>
<dbReference type="SUPFAM" id="SSF143744">
    <property type="entry name" value="GlcG-like"/>
    <property type="match status" value="1"/>
</dbReference>
<protein>
    <submittedName>
        <fullName evidence="2">Uncharacterized conserved protein GlcG, DUF336 family</fullName>
    </submittedName>
</protein>
<feature type="signal peptide" evidence="1">
    <location>
        <begin position="1"/>
        <end position="21"/>
    </location>
</feature>
<evidence type="ECO:0000313" key="2">
    <source>
        <dbReference type="EMBL" id="SDE87007.1"/>
    </source>
</evidence>
<dbReference type="PANTHER" id="PTHR34309">
    <property type="entry name" value="SLR1406 PROTEIN"/>
    <property type="match status" value="1"/>
</dbReference>
<organism evidence="2 3">
    <name type="scientific">Celeribacter baekdonensis</name>
    <dbReference type="NCBI Taxonomy" id="875171"/>
    <lineage>
        <taxon>Bacteria</taxon>
        <taxon>Pseudomonadati</taxon>
        <taxon>Pseudomonadota</taxon>
        <taxon>Alphaproteobacteria</taxon>
        <taxon>Rhodobacterales</taxon>
        <taxon>Roseobacteraceae</taxon>
        <taxon>Celeribacter</taxon>
    </lineage>
</organism>
<dbReference type="PANTHER" id="PTHR34309:SF10">
    <property type="entry name" value="SLR1406 PROTEIN"/>
    <property type="match status" value="1"/>
</dbReference>
<dbReference type="RefSeq" id="WP_074640766.1">
    <property type="nucleotide sequence ID" value="NZ_FNBL01000001.1"/>
</dbReference>